<evidence type="ECO:0000256" key="1">
    <source>
        <dbReference type="SAM" id="MobiDB-lite"/>
    </source>
</evidence>
<feature type="region of interest" description="Disordered" evidence="1">
    <location>
        <begin position="57"/>
        <end position="119"/>
    </location>
</feature>
<evidence type="ECO:0000313" key="3">
    <source>
        <dbReference type="Proteomes" id="UP000287651"/>
    </source>
</evidence>
<reference evidence="2 3" key="1">
    <citation type="journal article" date="2014" name="Agronomy (Basel)">
        <title>A Draft Genome Sequence for Ensete ventricosum, the Drought-Tolerant Tree Against Hunger.</title>
        <authorList>
            <person name="Harrison J."/>
            <person name="Moore K.A."/>
            <person name="Paszkiewicz K."/>
            <person name="Jones T."/>
            <person name="Grant M."/>
            <person name="Ambacheew D."/>
            <person name="Muzemil S."/>
            <person name="Studholme D.J."/>
        </authorList>
    </citation>
    <scope>NUCLEOTIDE SEQUENCE [LARGE SCALE GENOMIC DNA]</scope>
</reference>
<sequence>MCARRVHNASLYDSIVRDDEHNAIGSENALGKGEEMVQFSWSDFLDSPLHLSEKRGIERGGKSRSGNAHRFRLTPALPVRRHGNRDEEPERRRRRRKRRWTRGGDGVVGAGASPPPLRRGRTTALRLRAPLFYPRSPSQGHPTSSPSFNFVADLLRRCDHAGAGAFARRCGAYPEADAGGGRGKLPRFYCRGGCCLCYQGTTLRLR</sequence>
<protein>
    <submittedName>
        <fullName evidence="2">Uncharacterized protein</fullName>
    </submittedName>
</protein>
<proteinExistence type="predicted"/>
<feature type="compositionally biased region" description="Basic residues" evidence="1">
    <location>
        <begin position="92"/>
        <end position="101"/>
    </location>
</feature>
<organism evidence="2 3">
    <name type="scientific">Ensete ventricosum</name>
    <name type="common">Abyssinian banana</name>
    <name type="synonym">Musa ensete</name>
    <dbReference type="NCBI Taxonomy" id="4639"/>
    <lineage>
        <taxon>Eukaryota</taxon>
        <taxon>Viridiplantae</taxon>
        <taxon>Streptophyta</taxon>
        <taxon>Embryophyta</taxon>
        <taxon>Tracheophyta</taxon>
        <taxon>Spermatophyta</taxon>
        <taxon>Magnoliopsida</taxon>
        <taxon>Liliopsida</taxon>
        <taxon>Zingiberales</taxon>
        <taxon>Musaceae</taxon>
        <taxon>Ensete</taxon>
    </lineage>
</organism>
<gene>
    <name evidence="2" type="ORF">B296_00016610</name>
</gene>
<dbReference type="AlphaFoldDB" id="A0A427B5U9"/>
<dbReference type="EMBL" id="AMZH03000418">
    <property type="protein sequence ID" value="RRT83861.1"/>
    <property type="molecule type" value="Genomic_DNA"/>
</dbReference>
<accession>A0A427B5U9</accession>
<dbReference type="Proteomes" id="UP000287651">
    <property type="component" value="Unassembled WGS sequence"/>
</dbReference>
<name>A0A427B5U9_ENSVE</name>
<evidence type="ECO:0000313" key="2">
    <source>
        <dbReference type="EMBL" id="RRT83861.1"/>
    </source>
</evidence>
<comment type="caution">
    <text evidence="2">The sequence shown here is derived from an EMBL/GenBank/DDBJ whole genome shotgun (WGS) entry which is preliminary data.</text>
</comment>